<keyword evidence="4" id="KW-1185">Reference proteome</keyword>
<evidence type="ECO:0000256" key="1">
    <source>
        <dbReference type="SAM" id="Coils"/>
    </source>
</evidence>
<dbReference type="Proteomes" id="UP001311232">
    <property type="component" value="Unassembled WGS sequence"/>
</dbReference>
<evidence type="ECO:0000313" key="4">
    <source>
        <dbReference type="Proteomes" id="UP001311232"/>
    </source>
</evidence>
<feature type="region of interest" description="Disordered" evidence="2">
    <location>
        <begin position="421"/>
        <end position="447"/>
    </location>
</feature>
<dbReference type="EMBL" id="JAHHUM010002594">
    <property type="protein sequence ID" value="KAK5603132.1"/>
    <property type="molecule type" value="Genomic_DNA"/>
</dbReference>
<dbReference type="AlphaFoldDB" id="A0AAV9R292"/>
<organism evidence="3 4">
    <name type="scientific">Crenichthys baileyi</name>
    <name type="common">White River springfish</name>
    <dbReference type="NCBI Taxonomy" id="28760"/>
    <lineage>
        <taxon>Eukaryota</taxon>
        <taxon>Metazoa</taxon>
        <taxon>Chordata</taxon>
        <taxon>Craniata</taxon>
        <taxon>Vertebrata</taxon>
        <taxon>Euteleostomi</taxon>
        <taxon>Actinopterygii</taxon>
        <taxon>Neopterygii</taxon>
        <taxon>Teleostei</taxon>
        <taxon>Neoteleostei</taxon>
        <taxon>Acanthomorphata</taxon>
        <taxon>Ovalentaria</taxon>
        <taxon>Atherinomorphae</taxon>
        <taxon>Cyprinodontiformes</taxon>
        <taxon>Goodeidae</taxon>
        <taxon>Crenichthys</taxon>
    </lineage>
</organism>
<feature type="coiled-coil region" evidence="1">
    <location>
        <begin position="179"/>
        <end position="231"/>
    </location>
</feature>
<comment type="caution">
    <text evidence="3">The sequence shown here is derived from an EMBL/GenBank/DDBJ whole genome shotgun (WGS) entry which is preliminary data.</text>
</comment>
<gene>
    <name evidence="3" type="ORF">CRENBAI_000128</name>
</gene>
<reference evidence="3 4" key="1">
    <citation type="submission" date="2021-06" db="EMBL/GenBank/DDBJ databases">
        <authorList>
            <person name="Palmer J.M."/>
        </authorList>
    </citation>
    <scope>NUCLEOTIDE SEQUENCE [LARGE SCALE GENOMIC DNA]</scope>
    <source>
        <strain evidence="3 4">MEX-2019</strain>
        <tissue evidence="3">Muscle</tissue>
    </source>
</reference>
<evidence type="ECO:0000313" key="3">
    <source>
        <dbReference type="EMBL" id="KAK5603132.1"/>
    </source>
</evidence>
<keyword evidence="1" id="KW-0175">Coiled coil</keyword>
<protein>
    <submittedName>
        <fullName evidence="3">Uncharacterized protein</fullName>
    </submittedName>
</protein>
<feature type="coiled-coil region" evidence="1">
    <location>
        <begin position="349"/>
        <end position="390"/>
    </location>
</feature>
<sequence>MEKLRAQSLHADLCNIFQQEIKVLNKDIEALQMEKLDMMRYYEDLISDEREEKQALLLEIQELKDRLEKNHNQVSTVESTCPTVQELQQELKYMKNKYLDETQKLTIEFEIEVAVAHRELDKLCQELKEEKEMRAQTESEKLEAVEIAQTLLDKLEKMEMISKERASEVQDEDIPYLDIQQLQEMLQRERKLRVCAETENLDEFKTVEAFCEELEQELKKERELSAQTEAEKHEAVEIAQIVIHKLEEMEKTSKEHSAEVRWDDQDITQLDIQQLEAMLQKEQSLRIQAENENTNLLKTVETFSGELQNEKVLRAEAEKSKLDLRKICEKLFQRKTEARKITEVLSIEKKMLANKLQKKEKKQQALLKDIQELTSMLDKEKALRLQAEDNEMEAVEIIETLEKKIGSRKYILSGERLLGERLPKRTCKKPGQNEKEEKTNRKHPKKH</sequence>
<accession>A0AAV9R292</accession>
<feature type="coiled-coil region" evidence="1">
    <location>
        <begin position="14"/>
        <end position="148"/>
    </location>
</feature>
<evidence type="ECO:0000256" key="2">
    <source>
        <dbReference type="SAM" id="MobiDB-lite"/>
    </source>
</evidence>
<name>A0AAV9R292_9TELE</name>
<proteinExistence type="predicted"/>